<name>A0A922L7F0_DERFA</name>
<dbReference type="OrthoDB" id="6508378at2759"/>
<reference evidence="2" key="2">
    <citation type="submission" date="2020-06" db="EMBL/GenBank/DDBJ databases">
        <authorList>
            <person name="Ji K."/>
            <person name="Li J."/>
        </authorList>
    </citation>
    <scope>NUCLEOTIDE SEQUENCE</scope>
    <source>
        <strain evidence="2">JKM2019</strain>
        <tissue evidence="2">Whole body</tissue>
    </source>
</reference>
<feature type="region of interest" description="Disordered" evidence="1">
    <location>
        <begin position="160"/>
        <end position="199"/>
    </location>
</feature>
<feature type="region of interest" description="Disordered" evidence="1">
    <location>
        <begin position="33"/>
        <end position="121"/>
    </location>
</feature>
<gene>
    <name evidence="3" type="ORF">DERF_005714</name>
    <name evidence="2" type="ORF">HUG17_3346</name>
</gene>
<feature type="compositionally biased region" description="Polar residues" evidence="1">
    <location>
        <begin position="182"/>
        <end position="195"/>
    </location>
</feature>
<dbReference type="AlphaFoldDB" id="A0A922L7F0"/>
<reference evidence="2" key="3">
    <citation type="journal article" date="2021" name="World Allergy Organ. J.">
        <title>Chromosome-level assembly of Dermatophagoides farinae genome and transcriptome reveals two novel allergens Der f 37 and Der f 39.</title>
        <authorList>
            <person name="Chen J."/>
            <person name="Cai Z."/>
            <person name="Fan D."/>
            <person name="Hu J."/>
            <person name="Hou Y."/>
            <person name="He Y."/>
            <person name="Zhang Z."/>
            <person name="Zhao Z."/>
            <person name="Gao P."/>
            <person name="Hu W."/>
            <person name="Sun J."/>
            <person name="Li J."/>
            <person name="Ji K."/>
        </authorList>
    </citation>
    <scope>NUCLEOTIDE SEQUENCE</scope>
    <source>
        <strain evidence="2">JKM2019</strain>
    </source>
</reference>
<comment type="caution">
    <text evidence="3">The sequence shown here is derived from an EMBL/GenBank/DDBJ whole genome shotgun (WGS) entry which is preliminary data.</text>
</comment>
<evidence type="ECO:0000313" key="3">
    <source>
        <dbReference type="EMBL" id="KAH9522113.1"/>
    </source>
</evidence>
<evidence type="ECO:0000313" key="4">
    <source>
        <dbReference type="Proteomes" id="UP000790347"/>
    </source>
</evidence>
<protein>
    <submittedName>
        <fullName evidence="3">Uncharacterized protein</fullName>
    </submittedName>
</protein>
<evidence type="ECO:0000313" key="2">
    <source>
        <dbReference type="EMBL" id="KAH7639313.1"/>
    </source>
</evidence>
<keyword evidence="4" id="KW-1185">Reference proteome</keyword>
<dbReference type="EMBL" id="SDOV01000007">
    <property type="protein sequence ID" value="KAH7639313.1"/>
    <property type="molecule type" value="Genomic_DNA"/>
</dbReference>
<proteinExistence type="predicted"/>
<accession>A0A922L7F0</accession>
<organism evidence="3 4">
    <name type="scientific">Dermatophagoides farinae</name>
    <name type="common">American house dust mite</name>
    <dbReference type="NCBI Taxonomy" id="6954"/>
    <lineage>
        <taxon>Eukaryota</taxon>
        <taxon>Metazoa</taxon>
        <taxon>Ecdysozoa</taxon>
        <taxon>Arthropoda</taxon>
        <taxon>Chelicerata</taxon>
        <taxon>Arachnida</taxon>
        <taxon>Acari</taxon>
        <taxon>Acariformes</taxon>
        <taxon>Sarcoptiformes</taxon>
        <taxon>Astigmata</taxon>
        <taxon>Psoroptidia</taxon>
        <taxon>Analgoidea</taxon>
        <taxon>Pyroglyphidae</taxon>
        <taxon>Dermatophagoidinae</taxon>
        <taxon>Dermatophagoides</taxon>
    </lineage>
</organism>
<reference evidence="3" key="4">
    <citation type="journal article" date="2022" name="Res Sq">
        <title>Comparative Genomics Reveals Insights into the Divergent Evolution of Astigmatic Mites and Household Pest Adaptations.</title>
        <authorList>
            <person name="Xiong Q."/>
            <person name="Wan A.T.-Y."/>
            <person name="Liu X.-Y."/>
            <person name="Fung C.S.-H."/>
            <person name="Xiao X."/>
            <person name="Malainual N."/>
            <person name="Hou J."/>
            <person name="Wang L."/>
            <person name="Wang M."/>
            <person name="Yang K."/>
            <person name="Cui Y."/>
            <person name="Leung E."/>
            <person name="Nong W."/>
            <person name="Shin S.-K."/>
            <person name="Au S."/>
            <person name="Jeong K.Y."/>
            <person name="Chew F.T."/>
            <person name="Hui J."/>
            <person name="Leung T.F."/>
            <person name="Tungtrongchitr A."/>
            <person name="Zhong N."/>
            <person name="Liu Z."/>
            <person name="Tsui S."/>
        </authorList>
    </citation>
    <scope>NUCLEOTIDE SEQUENCE</scope>
    <source>
        <strain evidence="3">Derf</strain>
        <tissue evidence="3">Whole organism</tissue>
    </source>
</reference>
<reference evidence="3" key="1">
    <citation type="submission" date="2013-05" db="EMBL/GenBank/DDBJ databases">
        <authorList>
            <person name="Yim A.K.Y."/>
            <person name="Chan T.F."/>
            <person name="Ji K.M."/>
            <person name="Liu X.Y."/>
            <person name="Zhou J.W."/>
            <person name="Li R.Q."/>
            <person name="Yang K.Y."/>
            <person name="Li J."/>
            <person name="Li M."/>
            <person name="Law P.T.W."/>
            <person name="Wu Y.L."/>
            <person name="Cai Z.L."/>
            <person name="Qin H."/>
            <person name="Bao Y."/>
            <person name="Leung R.K.K."/>
            <person name="Ng P.K.S."/>
            <person name="Zou J."/>
            <person name="Zhong X.J."/>
            <person name="Ran P.X."/>
            <person name="Zhong N.S."/>
            <person name="Liu Z.G."/>
            <person name="Tsui S.K.W."/>
        </authorList>
    </citation>
    <scope>NUCLEOTIDE SEQUENCE</scope>
    <source>
        <strain evidence="3">Derf</strain>
        <tissue evidence="3">Whole organism</tissue>
    </source>
</reference>
<dbReference type="EMBL" id="ASGP02000002">
    <property type="protein sequence ID" value="KAH9522113.1"/>
    <property type="molecule type" value="Genomic_DNA"/>
</dbReference>
<sequence length="214" mass="24241">MEPNQQTIDTDEYSNDSASETINNLLSNRILRTRNLETSKQPPNVEEQIIRKRGRRQWEKLTPKTPPKRAVKRTLGDDDNSSATTTSSPGPKPKESPFTKCLRGLMSPTPKVRSEGSSSRSSVIINRVLRSTESHKSYYYSPHQPYNLRSRDVNFRNSSRTSITNETDDSGIGLTPDIGSKDTPSSTIIRSNSLPNSSSNIKRINRIRRRFDFN</sequence>
<dbReference type="Proteomes" id="UP000828236">
    <property type="component" value="Unassembled WGS sequence"/>
</dbReference>
<dbReference type="Proteomes" id="UP000790347">
    <property type="component" value="Unassembled WGS sequence"/>
</dbReference>
<evidence type="ECO:0000256" key="1">
    <source>
        <dbReference type="SAM" id="MobiDB-lite"/>
    </source>
</evidence>